<accession>A0A4S8L629</accession>
<dbReference type="OrthoDB" id="2884912at2759"/>
<evidence type="ECO:0000313" key="3">
    <source>
        <dbReference type="Proteomes" id="UP000297245"/>
    </source>
</evidence>
<name>A0A4S8L629_DENBC</name>
<keyword evidence="3" id="KW-1185">Reference proteome</keyword>
<organism evidence="2 3">
    <name type="scientific">Dendrothele bispora (strain CBS 962.96)</name>
    <dbReference type="NCBI Taxonomy" id="1314807"/>
    <lineage>
        <taxon>Eukaryota</taxon>
        <taxon>Fungi</taxon>
        <taxon>Dikarya</taxon>
        <taxon>Basidiomycota</taxon>
        <taxon>Agaricomycotina</taxon>
        <taxon>Agaricomycetes</taxon>
        <taxon>Agaricomycetidae</taxon>
        <taxon>Agaricales</taxon>
        <taxon>Agaricales incertae sedis</taxon>
        <taxon>Dendrothele</taxon>
    </lineage>
</organism>
<keyword evidence="1" id="KW-0732">Signal</keyword>
<dbReference type="Proteomes" id="UP000297245">
    <property type="component" value="Unassembled WGS sequence"/>
</dbReference>
<sequence length="139" mass="14388">MFTKASLLITLATALSVMASPAPINVVQERATNASPTVTLCTAAQFSGVCVNVAVVSDQCVNLTGGLTTLNEEVSSAVIPDGFICTMFNQFGCTTSSSADSRDEIGLVGGRYPNFKTITGIAGTQNFNDMTSSFSCSPL</sequence>
<feature type="chain" id="PRO_5020771857" description="Hydrophobin" evidence="1">
    <location>
        <begin position="20"/>
        <end position="139"/>
    </location>
</feature>
<dbReference type="AlphaFoldDB" id="A0A4S8L629"/>
<dbReference type="Gene3D" id="2.60.20.10">
    <property type="entry name" value="Crystallins"/>
    <property type="match status" value="1"/>
</dbReference>
<dbReference type="EMBL" id="ML179638">
    <property type="protein sequence ID" value="THU83833.1"/>
    <property type="molecule type" value="Genomic_DNA"/>
</dbReference>
<gene>
    <name evidence="2" type="ORF">K435DRAFT_843894</name>
</gene>
<reference evidence="2 3" key="1">
    <citation type="journal article" date="2019" name="Nat. Ecol. Evol.">
        <title>Megaphylogeny resolves global patterns of mushroom evolution.</title>
        <authorList>
            <person name="Varga T."/>
            <person name="Krizsan K."/>
            <person name="Foldi C."/>
            <person name="Dima B."/>
            <person name="Sanchez-Garcia M."/>
            <person name="Sanchez-Ramirez S."/>
            <person name="Szollosi G.J."/>
            <person name="Szarkandi J.G."/>
            <person name="Papp V."/>
            <person name="Albert L."/>
            <person name="Andreopoulos W."/>
            <person name="Angelini C."/>
            <person name="Antonin V."/>
            <person name="Barry K.W."/>
            <person name="Bougher N.L."/>
            <person name="Buchanan P."/>
            <person name="Buyck B."/>
            <person name="Bense V."/>
            <person name="Catcheside P."/>
            <person name="Chovatia M."/>
            <person name="Cooper J."/>
            <person name="Damon W."/>
            <person name="Desjardin D."/>
            <person name="Finy P."/>
            <person name="Geml J."/>
            <person name="Haridas S."/>
            <person name="Hughes K."/>
            <person name="Justo A."/>
            <person name="Karasinski D."/>
            <person name="Kautmanova I."/>
            <person name="Kiss B."/>
            <person name="Kocsube S."/>
            <person name="Kotiranta H."/>
            <person name="LaButti K.M."/>
            <person name="Lechner B.E."/>
            <person name="Liimatainen K."/>
            <person name="Lipzen A."/>
            <person name="Lukacs Z."/>
            <person name="Mihaltcheva S."/>
            <person name="Morgado L.N."/>
            <person name="Niskanen T."/>
            <person name="Noordeloos M.E."/>
            <person name="Ohm R.A."/>
            <person name="Ortiz-Santana B."/>
            <person name="Ovrebo C."/>
            <person name="Racz N."/>
            <person name="Riley R."/>
            <person name="Savchenko A."/>
            <person name="Shiryaev A."/>
            <person name="Soop K."/>
            <person name="Spirin V."/>
            <person name="Szebenyi C."/>
            <person name="Tomsovsky M."/>
            <person name="Tulloss R.E."/>
            <person name="Uehling J."/>
            <person name="Grigoriev I.V."/>
            <person name="Vagvolgyi C."/>
            <person name="Papp T."/>
            <person name="Martin F.M."/>
            <person name="Miettinen O."/>
            <person name="Hibbett D.S."/>
            <person name="Nagy L.G."/>
        </authorList>
    </citation>
    <scope>NUCLEOTIDE SEQUENCE [LARGE SCALE GENOMIC DNA]</scope>
    <source>
        <strain evidence="2 3">CBS 962.96</strain>
    </source>
</reference>
<evidence type="ECO:0000256" key="1">
    <source>
        <dbReference type="SAM" id="SignalP"/>
    </source>
</evidence>
<protein>
    <recommendedName>
        <fullName evidence="4">Hydrophobin</fullName>
    </recommendedName>
</protein>
<evidence type="ECO:0008006" key="4">
    <source>
        <dbReference type="Google" id="ProtNLM"/>
    </source>
</evidence>
<proteinExistence type="predicted"/>
<feature type="signal peptide" evidence="1">
    <location>
        <begin position="1"/>
        <end position="19"/>
    </location>
</feature>
<evidence type="ECO:0000313" key="2">
    <source>
        <dbReference type="EMBL" id="THU83833.1"/>
    </source>
</evidence>